<keyword evidence="2" id="KW-1185">Reference proteome</keyword>
<dbReference type="EMBL" id="BX284601">
    <property type="protein sequence ID" value="CAC42332.1"/>
    <property type="molecule type" value="Genomic_DNA"/>
</dbReference>
<dbReference type="InParanoid" id="Q95ZQ2"/>
<dbReference type="STRING" id="6239.T04D3.8.1"/>
<proteinExistence type="predicted"/>
<organism evidence="1 2">
    <name type="scientific">Caenorhabditis elegans</name>
    <dbReference type="NCBI Taxonomy" id="6239"/>
    <lineage>
        <taxon>Eukaryota</taxon>
        <taxon>Metazoa</taxon>
        <taxon>Ecdysozoa</taxon>
        <taxon>Nematoda</taxon>
        <taxon>Chromadorea</taxon>
        <taxon>Rhabditida</taxon>
        <taxon>Rhabditina</taxon>
        <taxon>Rhabditomorpha</taxon>
        <taxon>Rhabditoidea</taxon>
        <taxon>Rhabditidae</taxon>
        <taxon>Peloderinae</taxon>
        <taxon>Caenorhabditis</taxon>
    </lineage>
</organism>
<evidence type="ECO:0000313" key="3">
    <source>
        <dbReference type="WormBase" id="T04D3.8"/>
    </source>
</evidence>
<dbReference type="RefSeq" id="NP_493342.1">
    <property type="nucleotide sequence ID" value="NM_060941.4"/>
</dbReference>
<dbReference type="Proteomes" id="UP000001940">
    <property type="component" value="Chromosome I"/>
</dbReference>
<dbReference type="HOGENOM" id="CLU_2456812_0_0_1"/>
<name>Q95ZQ2_CAEEL</name>
<dbReference type="WormBase" id="T04D3.8">
    <property type="protein sequence ID" value="CE27434"/>
    <property type="gene ID" value="WBGene00011435"/>
</dbReference>
<reference evidence="1 2" key="1">
    <citation type="journal article" date="1998" name="Science">
        <title>Genome sequence of the nematode C. elegans: a platform for investigating biology.</title>
        <authorList>
            <consortium name="The C. elegans sequencing consortium"/>
            <person name="Sulson J.E."/>
            <person name="Waterston R."/>
        </authorList>
    </citation>
    <scope>NUCLEOTIDE SEQUENCE [LARGE SCALE GENOMIC DNA]</scope>
    <source>
        <strain evidence="1 2">Bristol N2</strain>
    </source>
</reference>
<accession>Q95ZQ2</accession>
<gene>
    <name evidence="1" type="ORF">CELE_T04D3.8</name>
    <name evidence="1 3" type="ORF">T04D3.8</name>
</gene>
<dbReference type="AlphaFoldDB" id="Q95ZQ2"/>
<dbReference type="UCSC" id="T04D3.8">
    <property type="organism name" value="c. elegans"/>
</dbReference>
<dbReference type="AGR" id="WB:WBGene00011435"/>
<protein>
    <submittedName>
        <fullName evidence="1">Uncharacterized protein</fullName>
    </submittedName>
</protein>
<dbReference type="CTD" id="173199"/>
<dbReference type="SMR" id="Q95ZQ2"/>
<dbReference type="GeneID" id="173199"/>
<dbReference type="Bgee" id="WBGene00011435">
    <property type="expression patterns" value="Expressed in germ line (C elegans) and 3 other cell types or tissues"/>
</dbReference>
<dbReference type="PaxDb" id="6239-T04D3.8"/>
<evidence type="ECO:0000313" key="2">
    <source>
        <dbReference type="Proteomes" id="UP000001940"/>
    </source>
</evidence>
<evidence type="ECO:0000313" key="1">
    <source>
        <dbReference type="EMBL" id="CAC42332.1"/>
    </source>
</evidence>
<dbReference type="KEGG" id="cel:CELE_T04D3.8"/>
<sequence>MATTMVAGQVQNLISNMSNTEKVFWYAEAVIAQKRRQKAMSKLPFVLKPPYQFQMPRRPSNGPYRILKLVPRDSGIRTEFKRSNQQAAK</sequence>